<proteinExistence type="predicted"/>
<name>A0ACB5T1F8_AMBMO</name>
<gene>
    <name evidence="1" type="ORF">Amon02_000321000</name>
</gene>
<organism evidence="1 2">
    <name type="scientific">Ambrosiozyma monospora</name>
    <name type="common">Yeast</name>
    <name type="synonym">Endomycopsis monosporus</name>
    <dbReference type="NCBI Taxonomy" id="43982"/>
    <lineage>
        <taxon>Eukaryota</taxon>
        <taxon>Fungi</taxon>
        <taxon>Dikarya</taxon>
        <taxon>Ascomycota</taxon>
        <taxon>Saccharomycotina</taxon>
        <taxon>Pichiomycetes</taxon>
        <taxon>Pichiales</taxon>
        <taxon>Pichiaceae</taxon>
        <taxon>Ambrosiozyma</taxon>
    </lineage>
</organism>
<accession>A0ACB5T1F8</accession>
<protein>
    <submittedName>
        <fullName evidence="1">Unnamed protein product</fullName>
    </submittedName>
</protein>
<evidence type="ECO:0000313" key="2">
    <source>
        <dbReference type="Proteomes" id="UP001165064"/>
    </source>
</evidence>
<dbReference type="Proteomes" id="UP001165064">
    <property type="component" value="Unassembled WGS sequence"/>
</dbReference>
<sequence length="341" mass="38634">MVLLTWILIVGFVEVWLDLLGIGWDFLTELNNVNCVFTGIYVKDSVKSRNSLSIVQLDSESVDIGYVDSSTEQSRVEKTQSLKIETLRGDSSEHQNSENQNRTAQCHFIDKKSTTHTLQVPTPNTLYNSFIHTINTPNTMIDEYLAHIDKNLRDPPSTRLVMTQLLVSIVLGGVAFLAFCIMRCRFPNIFMARLNSLNINANKTFMPPVLSPKSLFKWIPTVYRITEDEVVDYAGLDAFVFLGFFKMSIKLLGICWLFSMVIISPIRYYYTGAFDQGDDDDDRGDGDGNGDDGDGDGDGHNNGTDTIGGYFAIYKHKDRTDDPYAAYRTYLWVYVVFTYNN</sequence>
<reference evidence="1" key="1">
    <citation type="submission" date="2023-04" db="EMBL/GenBank/DDBJ databases">
        <title>Ambrosiozyma monospora NBRC 10751.</title>
        <authorList>
            <person name="Ichikawa N."/>
            <person name="Sato H."/>
            <person name="Tonouchi N."/>
        </authorList>
    </citation>
    <scope>NUCLEOTIDE SEQUENCE</scope>
    <source>
        <strain evidence="1">NBRC 10751</strain>
    </source>
</reference>
<comment type="caution">
    <text evidence="1">The sequence shown here is derived from an EMBL/GenBank/DDBJ whole genome shotgun (WGS) entry which is preliminary data.</text>
</comment>
<evidence type="ECO:0000313" key="1">
    <source>
        <dbReference type="EMBL" id="GME77883.1"/>
    </source>
</evidence>
<dbReference type="EMBL" id="BSXS01001995">
    <property type="protein sequence ID" value="GME77883.1"/>
    <property type="molecule type" value="Genomic_DNA"/>
</dbReference>
<keyword evidence="2" id="KW-1185">Reference proteome</keyword>